<keyword evidence="2" id="KW-1185">Reference proteome</keyword>
<name>A0ABX5KHX6_9BURK</name>
<evidence type="ECO:0000313" key="2">
    <source>
        <dbReference type="Proteomes" id="UP000245712"/>
    </source>
</evidence>
<dbReference type="Proteomes" id="UP000245712">
    <property type="component" value="Unassembled WGS sequence"/>
</dbReference>
<sequence>MQRIDTPDGLFVDGDPFNDILGTLVTAAWLNSIQQEVAGVIEGLGFTLDSSKTNQLLTAIETLIEARAGEYLIDTGTVNAYVVALNPAVSSYPTGQTVKFRAVHANTGACTLNAGAGAVPLVRDDGTALQSGDIAPASIVTATYDAPTNSFLVNSIVLSQLGALARLGIGAGLQNVSGNLALKLLGPLATDANGNLTLGIGSGLQNSAGSLALKLASAGPLSIDGSGELAFGAGNGFQVTNGNLGLQLADSSLRVGASGVQSSEPVANLSGTVAVTASSNTEKFVGTGTLNLAATAGLWNGFRFSAFANGGTITLTPNAADKFVGGSAGASFTLPVATSAEFVCDGAGNWVLLYQTSTAASSSGAQYINAATILTKGEYLVDTANSRFTCLLPASPTLGQSLTFEDVNGSWGRNPWVLGNNGSTIMGYNASLTINVADQKFTIWFNGTTWRLV</sequence>
<comment type="caution">
    <text evidence="1">The sequence shown here is derived from an EMBL/GenBank/DDBJ whole genome shotgun (WGS) entry which is preliminary data.</text>
</comment>
<accession>A0ABX5KHX6</accession>
<dbReference type="EMBL" id="QEOB01000012">
    <property type="protein sequence ID" value="PVX80064.1"/>
    <property type="molecule type" value="Genomic_DNA"/>
</dbReference>
<reference evidence="1 2" key="1">
    <citation type="submission" date="2018-05" db="EMBL/GenBank/DDBJ databases">
        <title>Genomic Encyclopedia of Type Strains, Phase IV (KMG-V): Genome sequencing to study the core and pangenomes of soil and plant-associated prokaryotes.</title>
        <authorList>
            <person name="Whitman W."/>
        </authorList>
    </citation>
    <scope>NUCLEOTIDE SEQUENCE [LARGE SCALE GENOMIC DNA]</scope>
    <source>
        <strain evidence="1 2">SCZa-39</strain>
    </source>
</reference>
<gene>
    <name evidence="1" type="ORF">C7402_112251</name>
</gene>
<protein>
    <recommendedName>
        <fullName evidence="3">Tail fiber protein</fullName>
    </recommendedName>
</protein>
<dbReference type="RefSeq" id="WP_116612597.1">
    <property type="nucleotide sequence ID" value="NZ_QEOB01000012.1"/>
</dbReference>
<proteinExistence type="predicted"/>
<evidence type="ECO:0000313" key="1">
    <source>
        <dbReference type="EMBL" id="PVX80064.1"/>
    </source>
</evidence>
<organism evidence="1 2">
    <name type="scientific">Paraburkholderia unamae</name>
    <dbReference type="NCBI Taxonomy" id="219649"/>
    <lineage>
        <taxon>Bacteria</taxon>
        <taxon>Pseudomonadati</taxon>
        <taxon>Pseudomonadota</taxon>
        <taxon>Betaproteobacteria</taxon>
        <taxon>Burkholderiales</taxon>
        <taxon>Burkholderiaceae</taxon>
        <taxon>Paraburkholderia</taxon>
    </lineage>
</organism>
<evidence type="ECO:0008006" key="3">
    <source>
        <dbReference type="Google" id="ProtNLM"/>
    </source>
</evidence>